<dbReference type="InterPro" id="IPR058240">
    <property type="entry name" value="rSAM_sf"/>
</dbReference>
<dbReference type="SUPFAM" id="SSF102114">
    <property type="entry name" value="Radical SAM enzymes"/>
    <property type="match status" value="1"/>
</dbReference>
<evidence type="ECO:0000256" key="1">
    <source>
        <dbReference type="ARBA" id="ARBA00022691"/>
    </source>
</evidence>
<gene>
    <name evidence="5" type="ORF">HMPREF0322_04697</name>
</gene>
<dbReference type="PANTHER" id="PTHR11228">
    <property type="entry name" value="RADICAL SAM DOMAIN PROTEIN"/>
    <property type="match status" value="1"/>
</dbReference>
<protein>
    <recommendedName>
        <fullName evidence="7">Radical SAM domain protein</fullName>
    </recommendedName>
</protein>
<keyword evidence="4" id="KW-0411">Iron-sulfur</keyword>
<dbReference type="HOGENOM" id="CLU_091318_0_0_9"/>
<comment type="caution">
    <text evidence="5">The sequence shown here is derived from an EMBL/GenBank/DDBJ whole genome shotgun (WGS) entry which is preliminary data.</text>
</comment>
<name>G9XUN8_DESHA</name>
<evidence type="ECO:0000256" key="2">
    <source>
        <dbReference type="ARBA" id="ARBA00022723"/>
    </source>
</evidence>
<dbReference type="PATRIC" id="fig|537010.4.peg.4376"/>
<evidence type="ECO:0000256" key="4">
    <source>
        <dbReference type="ARBA" id="ARBA00023014"/>
    </source>
</evidence>
<dbReference type="GO" id="GO:0051536">
    <property type="term" value="F:iron-sulfur cluster binding"/>
    <property type="evidence" value="ECO:0007669"/>
    <property type="project" value="UniProtKB-KW"/>
</dbReference>
<dbReference type="EMBL" id="AFZX01000131">
    <property type="protein sequence ID" value="EHL04610.1"/>
    <property type="molecule type" value="Genomic_DNA"/>
</dbReference>
<evidence type="ECO:0000313" key="5">
    <source>
        <dbReference type="EMBL" id="EHL04610.1"/>
    </source>
</evidence>
<evidence type="ECO:0008006" key="7">
    <source>
        <dbReference type="Google" id="ProtNLM"/>
    </source>
</evidence>
<dbReference type="InterPro" id="IPR013785">
    <property type="entry name" value="Aldolase_TIM"/>
</dbReference>
<dbReference type="CDD" id="cd01335">
    <property type="entry name" value="Radical_SAM"/>
    <property type="match status" value="1"/>
</dbReference>
<dbReference type="Proteomes" id="UP000004416">
    <property type="component" value="Unassembled WGS sequence"/>
</dbReference>
<evidence type="ECO:0000313" key="6">
    <source>
        <dbReference type="Proteomes" id="UP000004416"/>
    </source>
</evidence>
<evidence type="ECO:0000256" key="3">
    <source>
        <dbReference type="ARBA" id="ARBA00023004"/>
    </source>
</evidence>
<dbReference type="GO" id="GO:0046872">
    <property type="term" value="F:metal ion binding"/>
    <property type="evidence" value="ECO:0007669"/>
    <property type="project" value="UniProtKB-KW"/>
</dbReference>
<dbReference type="PANTHER" id="PTHR11228:SF7">
    <property type="entry name" value="PQQA PEPTIDE CYCLASE"/>
    <property type="match status" value="1"/>
</dbReference>
<sequence length="286" mass="32689">MASKFELERVSLILLMNCNLRCKKCCVQAPYYAKKYYPSLGFIKAEIDRLFGIADTINYFSVEGGEVFLRKDFAEVLAHLADYKEYIGVEAPVITNGTILPSREVLDAAKLFGGKIRFIIDDYGKLSNNVNRMVEILEQENIRYEVRNYDDNPYYGGWVDLYGDYDQKHDESGARDMYSRCAWAQKLKGVFEIIGGLIYFCPSSRVFYERGLAVAEDEVIDFMGDESSVDIIRDKIRALFAKESLAACKYCNGIHDASARYKPALQLTNDELKVAHLSNHLYRESL</sequence>
<dbReference type="SFLD" id="SFLDS00029">
    <property type="entry name" value="Radical_SAM"/>
    <property type="match status" value="1"/>
</dbReference>
<dbReference type="AlphaFoldDB" id="G9XUN8"/>
<proteinExistence type="predicted"/>
<dbReference type="GO" id="GO:0003824">
    <property type="term" value="F:catalytic activity"/>
    <property type="evidence" value="ECO:0007669"/>
    <property type="project" value="InterPro"/>
</dbReference>
<dbReference type="RefSeq" id="WP_005816270.1">
    <property type="nucleotide sequence ID" value="NZ_JH414491.1"/>
</dbReference>
<accession>G9XUN8</accession>
<keyword evidence="2" id="KW-0479">Metal-binding</keyword>
<dbReference type="InterPro" id="IPR050377">
    <property type="entry name" value="Radical_SAM_PqqE_MftC-like"/>
</dbReference>
<reference evidence="5 6" key="1">
    <citation type="submission" date="2011-08" db="EMBL/GenBank/DDBJ databases">
        <authorList>
            <person name="Weinstock G."/>
            <person name="Sodergren E."/>
            <person name="Clifton S."/>
            <person name="Fulton L."/>
            <person name="Fulton B."/>
            <person name="Courtney L."/>
            <person name="Fronick C."/>
            <person name="Harrison M."/>
            <person name="Strong C."/>
            <person name="Farmer C."/>
            <person name="Delahaunty K."/>
            <person name="Markovic C."/>
            <person name="Hall O."/>
            <person name="Minx P."/>
            <person name="Tomlinson C."/>
            <person name="Mitreva M."/>
            <person name="Hou S."/>
            <person name="Chen J."/>
            <person name="Wollam A."/>
            <person name="Pepin K.H."/>
            <person name="Johnson M."/>
            <person name="Bhonagiri V."/>
            <person name="Zhang X."/>
            <person name="Suruliraj S."/>
            <person name="Warren W."/>
            <person name="Chinwalla A."/>
            <person name="Mardis E.R."/>
            <person name="Wilson R.K."/>
        </authorList>
    </citation>
    <scope>NUCLEOTIDE SEQUENCE [LARGE SCALE GENOMIC DNA]</scope>
    <source>
        <strain evidence="5 6">DP7</strain>
    </source>
</reference>
<keyword evidence="3" id="KW-0408">Iron</keyword>
<dbReference type="InterPro" id="IPR007197">
    <property type="entry name" value="rSAM"/>
</dbReference>
<dbReference type="Gene3D" id="3.20.20.70">
    <property type="entry name" value="Aldolase class I"/>
    <property type="match status" value="1"/>
</dbReference>
<organism evidence="5 6">
    <name type="scientific">Desulfitobacterium hafniense DP7</name>
    <dbReference type="NCBI Taxonomy" id="537010"/>
    <lineage>
        <taxon>Bacteria</taxon>
        <taxon>Bacillati</taxon>
        <taxon>Bacillota</taxon>
        <taxon>Clostridia</taxon>
        <taxon>Eubacteriales</taxon>
        <taxon>Desulfitobacteriaceae</taxon>
        <taxon>Desulfitobacterium</taxon>
    </lineage>
</organism>
<keyword evidence="1" id="KW-0949">S-adenosyl-L-methionine</keyword>